<organism evidence="1 4">
    <name type="scientific">Helicobacter cinaedi CCUG 18818 = ATCC BAA-847</name>
    <dbReference type="NCBI Taxonomy" id="537971"/>
    <lineage>
        <taxon>Bacteria</taxon>
        <taxon>Pseudomonadati</taxon>
        <taxon>Campylobacterota</taxon>
        <taxon>Epsilonproteobacteria</taxon>
        <taxon>Campylobacterales</taxon>
        <taxon>Helicobacteraceae</taxon>
        <taxon>Helicobacter</taxon>
    </lineage>
</organism>
<dbReference type="Proteomes" id="UP000005755">
    <property type="component" value="Unassembled WGS sequence"/>
</dbReference>
<evidence type="ECO:0000313" key="1">
    <source>
        <dbReference type="EMBL" id="BAM32916.1"/>
    </source>
</evidence>
<dbReference type="Proteomes" id="UP000006036">
    <property type="component" value="Chromosome 1"/>
</dbReference>
<reference evidence="1" key="3">
    <citation type="submission" date="2012-07" db="EMBL/GenBank/DDBJ databases">
        <authorList>
            <person name="Akiyama T."/>
            <person name="Takeshita N."/>
            <person name="Ohmagari N."/>
            <person name="Kirikae T."/>
        </authorList>
    </citation>
    <scope>NUCLEOTIDE SEQUENCE</scope>
    <source>
        <strain evidence="1">ATCC BAA-847</strain>
    </source>
</reference>
<sequence>MITELLDANMDTVSFQTKLLFPQEISTDFLLAKAFEREILKLESKDIDEQVKIFMFIATHFNGVLHKEHFNELCTQCGIQENFLENLKAHPLLRYDSQSQILTFRYDFFNDFFKNISIANYLKQWCSFYDNNSKISHLKQAKRWRGV</sequence>
<reference evidence="3" key="4">
    <citation type="journal article" date="2014" name="Genome Announc.">
        <title>Draft genome sequences of six enterohepatic helicobacter species isolated from humans and one from rhesus macaques.</title>
        <authorList>
            <person name="Shen Z."/>
            <person name="Sheh A."/>
            <person name="Young S.K."/>
            <person name="Abouelliel A."/>
            <person name="Ward D.V."/>
            <person name="Earl A.M."/>
            <person name="Fox J.G."/>
        </authorList>
    </citation>
    <scope>NUCLEOTIDE SEQUENCE [LARGE SCALE GENOMIC DNA]</scope>
    <source>
        <strain evidence="3">CCUG 18818</strain>
    </source>
</reference>
<dbReference type="EMBL" id="DS990391">
    <property type="protein sequence ID" value="EFR45544.1"/>
    <property type="molecule type" value="Genomic_DNA"/>
</dbReference>
<dbReference type="RefSeq" id="WP_002955367.1">
    <property type="nucleotide sequence ID" value="NC_020555.1"/>
</dbReference>
<dbReference type="KEGG" id="hcb:HCBAA847_1686"/>
<evidence type="ECO:0000313" key="2">
    <source>
        <dbReference type="EMBL" id="EFR45544.1"/>
    </source>
</evidence>
<dbReference type="EMBL" id="AP012492">
    <property type="protein sequence ID" value="BAM32916.1"/>
    <property type="molecule type" value="Genomic_DNA"/>
</dbReference>
<accession>A0AAI8MNT1</accession>
<keyword evidence="3" id="KW-1185">Reference proteome</keyword>
<evidence type="ECO:0000313" key="4">
    <source>
        <dbReference type="Proteomes" id="UP000006036"/>
    </source>
</evidence>
<reference evidence="2" key="1">
    <citation type="submission" date="2008-08" db="EMBL/GenBank/DDBJ databases">
        <title>Annotation of Helicobacter cinaedi strain CCUG 18818.</title>
        <authorList>
            <consortium name="The Broad Institute Genome Sequencing Platform"/>
            <person name="Fox J.G."/>
            <person name="Shen Z."/>
            <person name="Charoenlap N."/>
            <person name="Schauer D.B."/>
            <person name="Ward D."/>
            <person name="Mehta T."/>
            <person name="Young S."/>
            <person name="Jaffe D."/>
            <person name="Gnerre S."/>
            <person name="Berlin A."/>
            <person name="Heiman D."/>
            <person name="Hepburn T."/>
            <person name="Shea T."/>
            <person name="Sykes S."/>
            <person name="Alvarado L."/>
            <person name="Kodira C."/>
            <person name="Borodovsky M."/>
            <person name="Lander E."/>
            <person name="Galagan J."/>
            <person name="Nusbaum C."/>
            <person name="Birren B."/>
        </authorList>
    </citation>
    <scope>NUCLEOTIDE SEQUENCE</scope>
    <source>
        <strain evidence="2">CCUG 18818</strain>
    </source>
</reference>
<dbReference type="AlphaFoldDB" id="A0AAI8MNT1"/>
<proteinExistence type="predicted"/>
<gene>
    <name evidence="1" type="ORF">HCBAA847_1686</name>
    <name evidence="2" type="ORF">HCCG_00090</name>
</gene>
<evidence type="ECO:0000313" key="3">
    <source>
        <dbReference type="Proteomes" id="UP000005755"/>
    </source>
</evidence>
<protein>
    <submittedName>
        <fullName evidence="1">Uncharacterized protein</fullName>
    </submittedName>
</protein>
<name>A0AAI8MNT1_9HELI</name>
<reference evidence="1 4" key="2">
    <citation type="journal article" date="2012" name="J. Bacteriol.">
        <title>Complete Genome Sequence of Helicobacter cinaedi Type Strain ATCC BAA-847.</title>
        <authorList>
            <person name="Miyoshi-Akiyama T."/>
            <person name="Takeshita N."/>
            <person name="Ohmagari N."/>
            <person name="Kirikae T."/>
        </authorList>
    </citation>
    <scope>NUCLEOTIDE SEQUENCE [LARGE SCALE GENOMIC DNA]</scope>
    <source>
        <strain evidence="1 4">ATCC BAA-847</strain>
    </source>
</reference>